<feature type="domain" description="Lipid/polyisoprenoid-binding YceI-like" evidence="2">
    <location>
        <begin position="24"/>
        <end position="187"/>
    </location>
</feature>
<keyword evidence="1" id="KW-0732">Signal</keyword>
<name>A0A149W007_9PROT</name>
<comment type="caution">
    <text evidence="3">The sequence shown here is derived from an EMBL/GenBank/DDBJ whole genome shotgun (WGS) entry which is preliminary data.</text>
</comment>
<dbReference type="STRING" id="1789004.FEMY_06750"/>
<feature type="signal peptide" evidence="1">
    <location>
        <begin position="1"/>
        <end position="20"/>
    </location>
</feature>
<gene>
    <name evidence="3" type="primary">yceI_2</name>
    <name evidence="3" type="ORF">FEMY_06750</name>
</gene>
<feature type="chain" id="PRO_5007557623" evidence="1">
    <location>
        <begin position="21"/>
        <end position="189"/>
    </location>
</feature>
<dbReference type="SUPFAM" id="SSF101874">
    <property type="entry name" value="YceI-like"/>
    <property type="match status" value="1"/>
</dbReference>
<dbReference type="InterPro" id="IPR007372">
    <property type="entry name" value="Lipid/polyisoprenoid-bd_YceI"/>
</dbReference>
<dbReference type="Proteomes" id="UP000075653">
    <property type="component" value="Unassembled WGS sequence"/>
</dbReference>
<evidence type="ECO:0000256" key="1">
    <source>
        <dbReference type="SAM" id="SignalP"/>
    </source>
</evidence>
<dbReference type="InterPro" id="IPR036761">
    <property type="entry name" value="TTHA0802/YceI-like_sf"/>
</dbReference>
<keyword evidence="4" id="KW-1185">Reference proteome</keyword>
<dbReference type="OrthoDB" id="9811006at2"/>
<protein>
    <submittedName>
        <fullName evidence="3">Protein YceI</fullName>
    </submittedName>
</protein>
<dbReference type="PANTHER" id="PTHR34406">
    <property type="entry name" value="PROTEIN YCEI"/>
    <property type="match status" value="1"/>
</dbReference>
<dbReference type="GeneID" id="301710912"/>
<dbReference type="Pfam" id="PF04264">
    <property type="entry name" value="YceI"/>
    <property type="match status" value="1"/>
</dbReference>
<dbReference type="EMBL" id="LRRD01000010">
    <property type="protein sequence ID" value="KXW58797.1"/>
    <property type="molecule type" value="Genomic_DNA"/>
</dbReference>
<dbReference type="SMART" id="SM00867">
    <property type="entry name" value="YceI"/>
    <property type="match status" value="1"/>
</dbReference>
<sequence>MKKARLILALLAPLSASVHAAMDTYATDPHHTFARFSYNHLGFSTQLSRFDKVSGTIMLDTAARKGAADITIDTRSVSTGSDHFNEHIQEADFLDTEKFPTATFKGDSVKFTGDTPTEIDGILTLKGISHPVALKITSFTCKLHPMVLKEACGGDAETHVKRSDFGMSKYVPYVGDDVTITVSVEAIKQ</sequence>
<reference evidence="3 4" key="1">
    <citation type="submission" date="2016-01" db="EMBL/GenBank/DDBJ databases">
        <title>Genome sequence of the acidophilic iron oxidising Ferrovum strain Z-31.</title>
        <authorList>
            <person name="Poehlein A."/>
            <person name="Ullrich S.R."/>
            <person name="Schloemann M."/>
            <person name="Muehling M."/>
            <person name="Daniel R."/>
        </authorList>
    </citation>
    <scope>NUCLEOTIDE SEQUENCE [LARGE SCALE GENOMIC DNA]</scope>
    <source>
        <strain evidence="3 4">Z-31</strain>
    </source>
</reference>
<evidence type="ECO:0000259" key="2">
    <source>
        <dbReference type="SMART" id="SM00867"/>
    </source>
</evidence>
<dbReference type="AlphaFoldDB" id="A0A149W007"/>
<dbReference type="Gene3D" id="2.40.128.110">
    <property type="entry name" value="Lipid/polyisoprenoid-binding, YceI-like"/>
    <property type="match status" value="1"/>
</dbReference>
<dbReference type="PATRIC" id="fig|1789004.3.peg.679"/>
<evidence type="ECO:0000313" key="4">
    <source>
        <dbReference type="Proteomes" id="UP000075653"/>
    </source>
</evidence>
<dbReference type="RefSeq" id="WP_031595727.1">
    <property type="nucleotide sequence ID" value="NZ_CP053676.1"/>
</dbReference>
<proteinExistence type="predicted"/>
<accession>A0A149W007</accession>
<organism evidence="3 4">
    <name type="scientific">Ferrovum myxofaciens</name>
    <dbReference type="NCBI Taxonomy" id="416213"/>
    <lineage>
        <taxon>Bacteria</taxon>
        <taxon>Pseudomonadati</taxon>
        <taxon>Pseudomonadota</taxon>
        <taxon>Betaproteobacteria</taxon>
        <taxon>Ferrovales</taxon>
        <taxon>Ferrovaceae</taxon>
        <taxon>Ferrovum</taxon>
    </lineage>
</organism>
<evidence type="ECO:0000313" key="3">
    <source>
        <dbReference type="EMBL" id="KXW58797.1"/>
    </source>
</evidence>
<dbReference type="PANTHER" id="PTHR34406:SF2">
    <property type="entry name" value="PERIPLASMIC PROTEIN"/>
    <property type="match status" value="1"/>
</dbReference>